<dbReference type="InterPro" id="IPR010982">
    <property type="entry name" value="Lambda_DNA-bd_dom_sf"/>
</dbReference>
<gene>
    <name evidence="2" type="ORF">SK571_19015</name>
</gene>
<evidence type="ECO:0000313" key="3">
    <source>
        <dbReference type="Proteomes" id="UP001271792"/>
    </source>
</evidence>
<evidence type="ECO:0000259" key="1">
    <source>
        <dbReference type="PROSITE" id="PS50943"/>
    </source>
</evidence>
<feature type="domain" description="HTH cro/C1-type" evidence="1">
    <location>
        <begin position="21"/>
        <end position="48"/>
    </location>
</feature>
<dbReference type="Proteomes" id="UP001271792">
    <property type="component" value="Unassembled WGS sequence"/>
</dbReference>
<accession>A0ABU4TT76</accession>
<organism evidence="2 3">
    <name type="scientific">Lentzea kristufekii</name>
    <dbReference type="NCBI Taxonomy" id="3095430"/>
    <lineage>
        <taxon>Bacteria</taxon>
        <taxon>Bacillati</taxon>
        <taxon>Actinomycetota</taxon>
        <taxon>Actinomycetes</taxon>
        <taxon>Pseudonocardiales</taxon>
        <taxon>Pseudonocardiaceae</taxon>
        <taxon>Lentzea</taxon>
    </lineage>
</organism>
<comment type="caution">
    <text evidence="2">The sequence shown here is derived from an EMBL/GenBank/DDBJ whole genome shotgun (WGS) entry which is preliminary data.</text>
</comment>
<reference evidence="2 3" key="2">
    <citation type="submission" date="2023-11" db="EMBL/GenBank/DDBJ databases">
        <authorList>
            <person name="Lara A.C."/>
            <person name="Chronakova A."/>
        </authorList>
    </citation>
    <scope>NUCLEOTIDE SEQUENCE [LARGE SCALE GENOMIC DNA]</scope>
    <source>
        <strain evidence="2 3">BCCO 10_0798</strain>
    </source>
</reference>
<dbReference type="InterPro" id="IPR001387">
    <property type="entry name" value="Cro/C1-type_HTH"/>
</dbReference>
<keyword evidence="3" id="KW-1185">Reference proteome</keyword>
<proteinExistence type="predicted"/>
<dbReference type="RefSeq" id="WP_319985450.1">
    <property type="nucleotide sequence ID" value="NZ_JAXAVV010000008.1"/>
</dbReference>
<sequence>MSRPILGGLIDRSTEWVKAVENGRLQAPRLPMLLRIAHAFGVQDLADLTGNGHAVPVSVFAGERHMALTAVQAALTDYHLLGDAPPPSVAHLAVRLEQAWQVRHASPDHRTQPVCFFMA</sequence>
<dbReference type="PROSITE" id="PS50943">
    <property type="entry name" value="HTH_CROC1"/>
    <property type="match status" value="1"/>
</dbReference>
<evidence type="ECO:0000313" key="2">
    <source>
        <dbReference type="EMBL" id="MDX8051485.1"/>
    </source>
</evidence>
<protein>
    <recommendedName>
        <fullName evidence="1">HTH cro/C1-type domain-containing protein</fullName>
    </recommendedName>
</protein>
<dbReference type="EMBL" id="JAXAVV010000008">
    <property type="protein sequence ID" value="MDX8051485.1"/>
    <property type="molecule type" value="Genomic_DNA"/>
</dbReference>
<name>A0ABU4TT76_9PSEU</name>
<dbReference type="SUPFAM" id="SSF47413">
    <property type="entry name" value="lambda repressor-like DNA-binding domains"/>
    <property type="match status" value="1"/>
</dbReference>
<reference evidence="2 3" key="1">
    <citation type="submission" date="2023-11" db="EMBL/GenBank/DDBJ databases">
        <title>Lentzea sokolovensis, sp. nov., Lentzea kristufkii, sp. nov., and Lentzea miocenensis, sp. nov., rare actinobacteria from Sokolov Coal Basin, Miocene lacustrine sediment, Czech Republic.</title>
        <authorList>
            <person name="Lara A."/>
            <person name="Kotroba L."/>
            <person name="Nouioui I."/>
            <person name="Neumann-Schaal M."/>
            <person name="Mast Y."/>
            <person name="Chronakova A."/>
        </authorList>
    </citation>
    <scope>NUCLEOTIDE SEQUENCE [LARGE SCALE GENOMIC DNA]</scope>
    <source>
        <strain evidence="2 3">BCCO 10_0798</strain>
    </source>
</reference>